<dbReference type="AlphaFoldDB" id="A0A9Q8P7I2"/>
<evidence type="ECO:0000256" key="1">
    <source>
        <dbReference type="SAM" id="MobiDB-lite"/>
    </source>
</evidence>
<dbReference type="KEGG" id="ffu:CLAFUR5_05141"/>
<organism evidence="2 3">
    <name type="scientific">Passalora fulva</name>
    <name type="common">Tomato leaf mold</name>
    <name type="synonym">Cladosporium fulvum</name>
    <dbReference type="NCBI Taxonomy" id="5499"/>
    <lineage>
        <taxon>Eukaryota</taxon>
        <taxon>Fungi</taxon>
        <taxon>Dikarya</taxon>
        <taxon>Ascomycota</taxon>
        <taxon>Pezizomycotina</taxon>
        <taxon>Dothideomycetes</taxon>
        <taxon>Dothideomycetidae</taxon>
        <taxon>Mycosphaerellales</taxon>
        <taxon>Mycosphaerellaceae</taxon>
        <taxon>Fulvia</taxon>
    </lineage>
</organism>
<dbReference type="GeneID" id="71985019"/>
<dbReference type="RefSeq" id="XP_047760505.1">
    <property type="nucleotide sequence ID" value="XM_047904289.1"/>
</dbReference>
<dbReference type="Proteomes" id="UP000756132">
    <property type="component" value="Chromosome 4"/>
</dbReference>
<evidence type="ECO:0000313" key="2">
    <source>
        <dbReference type="EMBL" id="UJO16139.1"/>
    </source>
</evidence>
<reference evidence="2" key="1">
    <citation type="submission" date="2021-12" db="EMBL/GenBank/DDBJ databases">
        <authorList>
            <person name="Zaccaron A."/>
            <person name="Stergiopoulos I."/>
        </authorList>
    </citation>
    <scope>NUCLEOTIDE SEQUENCE</scope>
    <source>
        <strain evidence="2">Race5_Kim</strain>
    </source>
</reference>
<feature type="compositionally biased region" description="Basic residues" evidence="1">
    <location>
        <begin position="113"/>
        <end position="125"/>
    </location>
</feature>
<sequence length="131" mass="14827">MPSKFLHLTKIDNQFDRYSPVYTTSRAAQLPTSAISVATAKFYDAPDAAAYTPPMLAVTRTAERVTDHDVVMKTVEEERVLAPQTISQREVEREAPGPKKMFIQPLPREQAVRKARVVPRSRRSRCMPDRG</sequence>
<gene>
    <name evidence="2" type="ORF">CLAFUR5_05141</name>
</gene>
<name>A0A9Q8P7I2_PASFU</name>
<dbReference type="EMBL" id="CP090166">
    <property type="protein sequence ID" value="UJO16139.1"/>
    <property type="molecule type" value="Genomic_DNA"/>
</dbReference>
<keyword evidence="3" id="KW-1185">Reference proteome</keyword>
<protein>
    <submittedName>
        <fullName evidence="2">Uncharacterized protein</fullName>
    </submittedName>
</protein>
<evidence type="ECO:0000313" key="3">
    <source>
        <dbReference type="Proteomes" id="UP000756132"/>
    </source>
</evidence>
<accession>A0A9Q8P7I2</accession>
<proteinExistence type="predicted"/>
<feature type="region of interest" description="Disordered" evidence="1">
    <location>
        <begin position="112"/>
        <end position="131"/>
    </location>
</feature>
<reference evidence="2" key="2">
    <citation type="journal article" date="2022" name="Microb. Genom.">
        <title>A chromosome-scale genome assembly of the tomato pathogen Cladosporium fulvum reveals a compartmentalized genome architecture and the presence of a dispensable chromosome.</title>
        <authorList>
            <person name="Zaccaron A.Z."/>
            <person name="Chen L.H."/>
            <person name="Samaras A."/>
            <person name="Stergiopoulos I."/>
        </authorList>
    </citation>
    <scope>NUCLEOTIDE SEQUENCE</scope>
    <source>
        <strain evidence="2">Race5_Kim</strain>
    </source>
</reference>